<keyword evidence="2" id="KW-1185">Reference proteome</keyword>
<proteinExistence type="predicted"/>
<dbReference type="RefSeq" id="WP_126702596.1">
    <property type="nucleotide sequence ID" value="NZ_RWKW01000147.1"/>
</dbReference>
<dbReference type="SUPFAM" id="SSF50494">
    <property type="entry name" value="Trypsin-like serine proteases"/>
    <property type="match status" value="1"/>
</dbReference>
<organism evidence="1 2">
    <name type="scientific">Aquibium carbonis</name>
    <dbReference type="NCBI Taxonomy" id="2495581"/>
    <lineage>
        <taxon>Bacteria</taxon>
        <taxon>Pseudomonadati</taxon>
        <taxon>Pseudomonadota</taxon>
        <taxon>Alphaproteobacteria</taxon>
        <taxon>Hyphomicrobiales</taxon>
        <taxon>Phyllobacteriaceae</taxon>
        <taxon>Aquibium</taxon>
    </lineage>
</organism>
<dbReference type="AlphaFoldDB" id="A0A429YF76"/>
<evidence type="ECO:0000313" key="2">
    <source>
        <dbReference type="Proteomes" id="UP000278398"/>
    </source>
</evidence>
<name>A0A429YF76_9HYPH</name>
<comment type="caution">
    <text evidence="1">The sequence shown here is derived from an EMBL/GenBank/DDBJ whole genome shotgun (WGS) entry which is preliminary data.</text>
</comment>
<reference evidence="1 2" key="1">
    <citation type="submission" date="2018-12" db="EMBL/GenBank/DDBJ databases">
        <title>Mesorhizobium carbonis sp. nov., isolated from coal mine water.</title>
        <authorList>
            <person name="Xin W."/>
            <person name="Xu Z."/>
            <person name="Xiang F."/>
            <person name="Zhang J."/>
            <person name="Xi L."/>
            <person name="Liu J."/>
        </authorList>
    </citation>
    <scope>NUCLEOTIDE SEQUENCE [LARGE SCALE GENOMIC DNA]</scope>
    <source>
        <strain evidence="1 2">B2.3</strain>
    </source>
</reference>
<dbReference type="Pfam" id="PF13365">
    <property type="entry name" value="Trypsin_2"/>
    <property type="match status" value="1"/>
</dbReference>
<protein>
    <recommendedName>
        <fullName evidence="3">Serine protease</fullName>
    </recommendedName>
</protein>
<dbReference type="Proteomes" id="UP000278398">
    <property type="component" value="Unassembled WGS sequence"/>
</dbReference>
<sequence>MSTKTPIEILKTLWVRRPDGLWAISDMKALKIKNDKNLGDRYFLLRGDVELMTDSPNGRFIDFLSIFGTAEFLMQQSIVPVVSWLEGESSIKCIGTASIISCTGYLITAAHVLLDPLEAGYGATRIAGSVKHRDNLNFGVLIPYMAPVGGIYFSKAFRFFPFEKMWAWGDWKQSPLFHEDDRWEHLTDVAVCKIQEMPNGQAHQPLNMSLNPFVPGEEAYSLGYAELPDMEINPGTGQITDRNFRLEIYVTVGNILQIFPQNHIAKEVYTPGPCFDFNARVPGRMSGAPVFGAQGAVIRGVVSRSFSGEEHAYGSMLGPAMDLPLDEPEARGRSLRTLLKSGNEGMSQVYGVGL</sequence>
<dbReference type="InterPro" id="IPR009003">
    <property type="entry name" value="Peptidase_S1_PA"/>
</dbReference>
<gene>
    <name evidence="1" type="ORF">EJC49_24745</name>
</gene>
<evidence type="ECO:0008006" key="3">
    <source>
        <dbReference type="Google" id="ProtNLM"/>
    </source>
</evidence>
<accession>A0A429YF76</accession>
<dbReference type="OrthoDB" id="7061948at2"/>
<dbReference type="EMBL" id="RWKW01000147">
    <property type="protein sequence ID" value="RST80044.1"/>
    <property type="molecule type" value="Genomic_DNA"/>
</dbReference>
<evidence type="ECO:0000313" key="1">
    <source>
        <dbReference type="EMBL" id="RST80044.1"/>
    </source>
</evidence>